<comment type="caution">
    <text evidence="2">The sequence shown here is derived from an EMBL/GenBank/DDBJ whole genome shotgun (WGS) entry which is preliminary data.</text>
</comment>
<keyword evidence="1" id="KW-0732">Signal</keyword>
<dbReference type="EMBL" id="JARKIB010000254">
    <property type="protein sequence ID" value="KAJ7719309.1"/>
    <property type="molecule type" value="Genomic_DNA"/>
</dbReference>
<protein>
    <recommendedName>
        <fullName evidence="4">Rhamnogalacturonan lyase domain-containing protein</fullName>
    </recommendedName>
</protein>
<gene>
    <name evidence="2" type="ORF">B0H16DRAFT_1897247</name>
</gene>
<feature type="signal peptide" evidence="1">
    <location>
        <begin position="1"/>
        <end position="18"/>
    </location>
</feature>
<accession>A0AAD7HF31</accession>
<proteinExistence type="predicted"/>
<reference evidence="2" key="1">
    <citation type="submission" date="2023-03" db="EMBL/GenBank/DDBJ databases">
        <title>Massive genome expansion in bonnet fungi (Mycena s.s.) driven by repeated elements and novel gene families across ecological guilds.</title>
        <authorList>
            <consortium name="Lawrence Berkeley National Laboratory"/>
            <person name="Harder C.B."/>
            <person name="Miyauchi S."/>
            <person name="Viragh M."/>
            <person name="Kuo A."/>
            <person name="Thoen E."/>
            <person name="Andreopoulos B."/>
            <person name="Lu D."/>
            <person name="Skrede I."/>
            <person name="Drula E."/>
            <person name="Henrissat B."/>
            <person name="Morin E."/>
            <person name="Kohler A."/>
            <person name="Barry K."/>
            <person name="LaButti K."/>
            <person name="Morin E."/>
            <person name="Salamov A."/>
            <person name="Lipzen A."/>
            <person name="Mereny Z."/>
            <person name="Hegedus B."/>
            <person name="Baldrian P."/>
            <person name="Stursova M."/>
            <person name="Weitz H."/>
            <person name="Taylor A."/>
            <person name="Grigoriev I.V."/>
            <person name="Nagy L.G."/>
            <person name="Martin F."/>
            <person name="Kauserud H."/>
        </authorList>
    </citation>
    <scope>NUCLEOTIDE SEQUENCE</scope>
    <source>
        <strain evidence="2">CBHHK182m</strain>
    </source>
</reference>
<evidence type="ECO:0000313" key="2">
    <source>
        <dbReference type="EMBL" id="KAJ7719309.1"/>
    </source>
</evidence>
<feature type="chain" id="PRO_5042089401" description="Rhamnogalacturonan lyase domain-containing protein" evidence="1">
    <location>
        <begin position="19"/>
        <end position="175"/>
    </location>
</feature>
<keyword evidence="3" id="KW-1185">Reference proteome</keyword>
<evidence type="ECO:0000256" key="1">
    <source>
        <dbReference type="SAM" id="SignalP"/>
    </source>
</evidence>
<name>A0AAD7HF31_9AGAR</name>
<dbReference type="AlphaFoldDB" id="A0AAD7HF31"/>
<sequence length="175" mass="18981">MFPKLILFLAFCSIAVHAADVLTFKIADFQGSMLDLSSGSPNSLTPWRFFYAAHGDENEYRVQNVAAPASILSYTTADVTTLGGAEHTQIVGKQNVSTFWDIIPVAGKKGFSNDVASNSFIEKETRLAMTAWPRSGRSGSSPITLEQYNAKNPHQVFKLSARSSNFTPASRIAGS</sequence>
<evidence type="ECO:0000313" key="3">
    <source>
        <dbReference type="Proteomes" id="UP001215598"/>
    </source>
</evidence>
<organism evidence="2 3">
    <name type="scientific">Mycena metata</name>
    <dbReference type="NCBI Taxonomy" id="1033252"/>
    <lineage>
        <taxon>Eukaryota</taxon>
        <taxon>Fungi</taxon>
        <taxon>Dikarya</taxon>
        <taxon>Basidiomycota</taxon>
        <taxon>Agaricomycotina</taxon>
        <taxon>Agaricomycetes</taxon>
        <taxon>Agaricomycetidae</taxon>
        <taxon>Agaricales</taxon>
        <taxon>Marasmiineae</taxon>
        <taxon>Mycenaceae</taxon>
        <taxon>Mycena</taxon>
    </lineage>
</organism>
<dbReference type="Proteomes" id="UP001215598">
    <property type="component" value="Unassembled WGS sequence"/>
</dbReference>
<evidence type="ECO:0008006" key="4">
    <source>
        <dbReference type="Google" id="ProtNLM"/>
    </source>
</evidence>